<keyword evidence="2" id="KW-1185">Reference proteome</keyword>
<gene>
    <name evidence="1" type="ORF">VSA01S_16370</name>
</gene>
<dbReference type="EMBL" id="BJXJ01000013">
    <property type="protein sequence ID" value="GEM75525.1"/>
    <property type="molecule type" value="Genomic_DNA"/>
</dbReference>
<dbReference type="RefSeq" id="WP_039982598.1">
    <property type="nucleotide sequence ID" value="NZ_BAOJ01000123.1"/>
</dbReference>
<comment type="caution">
    <text evidence="1">The sequence shown here is derived from an EMBL/GenBank/DDBJ whole genome shotgun (WGS) entry which is preliminary data.</text>
</comment>
<organism evidence="1 2">
    <name type="scientific">Vibrio sagamiensis NBRC 104589</name>
    <dbReference type="NCBI Taxonomy" id="1219064"/>
    <lineage>
        <taxon>Bacteria</taxon>
        <taxon>Pseudomonadati</taxon>
        <taxon>Pseudomonadota</taxon>
        <taxon>Gammaproteobacteria</taxon>
        <taxon>Vibrionales</taxon>
        <taxon>Vibrionaceae</taxon>
        <taxon>Vibrio</taxon>
    </lineage>
</organism>
<protein>
    <submittedName>
        <fullName evidence="1">Uncharacterized protein</fullName>
    </submittedName>
</protein>
<evidence type="ECO:0000313" key="1">
    <source>
        <dbReference type="EMBL" id="GEM75525.1"/>
    </source>
</evidence>
<proteinExistence type="predicted"/>
<dbReference type="Gene3D" id="1.10.490.40">
    <property type="entry name" value="Diphtheria toxin, translocation domain"/>
    <property type="match status" value="1"/>
</dbReference>
<dbReference type="Proteomes" id="UP000321922">
    <property type="component" value="Unassembled WGS sequence"/>
</dbReference>
<dbReference type="AlphaFoldDB" id="A0A511QDZ1"/>
<sequence>MIRVSLYLSGILILSSVMTSFLSYSMCFNDGSVDTLPLNQQKIDKIEYFENNATYFSSEPQLGSTFGELGHDAYQSLFNQAWPQSAHAMENVPRVFNSSINSQGLLSRLGKVSSTTLEVLGPVADAVAVGFWVNNMVATFSDESSDQLDKVASIFSIMPLVGDEINRYSNDVKYFAAKEKVHEFETQIHYVHNEHYSDFARFHHSKQDAIILIKNYDNYVIKAVKLYLDNLLISSDTEYRRIAAAYDRQLSRQMARMDLELLKVYGHISEQESLNISLCYSNRISVDDIKSCIVSEGPERIRDIQEKLLTDDFVELYRSIYQAKKQLVLITLERLNQHRQQLIVNIKKRALKHISIIYSKTSLNRSILQERARMSGLREYAKENWDIDYLTEEQLNTAKFLVQPARSCFGVPSVYPGGVLDSLNSCKESGPIYDIYHIEKDPELLSVINNKPHVNVEQYIIRKISSGWSGDLLRDQLTKLAIDYVTGVEANRIFNAHVKMLSDAKVPSFQTPLINYLDNKGLDSSNKETRENWYQLSRWYELLLTERPSGSILDRIKQYEAFQREIQPTFQKTIQLAFIRDLYYSMPTNSFYSAKDLHFYSPFLVDLFDKIIDPEISGTKQAKRRIVIEYILEKASEASTVSDLHYLLGDLAIYAQIAQHQQSEINNHSGYVDEAYLFNSSLSATNLNYLNENHSQAFDQQTLQLYQHPIWRVISHIAKAFEQGNLELAINLLGYMVKNNDLSMFPYIDEILMYELEEWIELQLTLEELESV</sequence>
<name>A0A511QDZ1_9VIBR</name>
<dbReference type="OrthoDB" id="5903402at2"/>
<reference evidence="1 2" key="1">
    <citation type="submission" date="2019-07" db="EMBL/GenBank/DDBJ databases">
        <title>Whole genome shotgun sequence of Vibrio sagamiensis NBRC 104589.</title>
        <authorList>
            <person name="Hosoyama A."/>
            <person name="Uohara A."/>
            <person name="Ohji S."/>
            <person name="Ichikawa N."/>
        </authorList>
    </citation>
    <scope>NUCLEOTIDE SEQUENCE [LARGE SCALE GENOMIC DNA]</scope>
    <source>
        <strain evidence="1 2">NBRC 104589</strain>
    </source>
</reference>
<accession>A0A511QDZ1</accession>
<evidence type="ECO:0000313" key="2">
    <source>
        <dbReference type="Proteomes" id="UP000321922"/>
    </source>
</evidence>